<gene>
    <name evidence="2" type="ORF">A2633_02620</name>
</gene>
<feature type="domain" description="Transcription regulator TrmB N-terminal" evidence="1">
    <location>
        <begin position="9"/>
        <end position="69"/>
    </location>
</feature>
<name>A0A1G2K683_9BACT</name>
<organism evidence="2 3">
    <name type="scientific">Candidatus Sungbacteria bacterium RIFCSPHIGHO2_01_FULL_47_32</name>
    <dbReference type="NCBI Taxonomy" id="1802264"/>
    <lineage>
        <taxon>Bacteria</taxon>
        <taxon>Candidatus Sungiibacteriota</taxon>
    </lineage>
</organism>
<dbReference type="PANTHER" id="PTHR34293">
    <property type="entry name" value="HTH-TYPE TRANSCRIPTIONAL REGULATOR TRMBL2"/>
    <property type="match status" value="1"/>
</dbReference>
<dbReference type="Proteomes" id="UP000177152">
    <property type="component" value="Unassembled WGS sequence"/>
</dbReference>
<dbReference type="Gene3D" id="1.10.10.10">
    <property type="entry name" value="Winged helix-like DNA-binding domain superfamily/Winged helix DNA-binding domain"/>
    <property type="match status" value="1"/>
</dbReference>
<evidence type="ECO:0000313" key="3">
    <source>
        <dbReference type="Proteomes" id="UP000177152"/>
    </source>
</evidence>
<proteinExistence type="predicted"/>
<reference evidence="2 3" key="1">
    <citation type="journal article" date="2016" name="Nat. Commun.">
        <title>Thousands of microbial genomes shed light on interconnected biogeochemical processes in an aquifer system.</title>
        <authorList>
            <person name="Anantharaman K."/>
            <person name="Brown C.T."/>
            <person name="Hug L.A."/>
            <person name="Sharon I."/>
            <person name="Castelle C.J."/>
            <person name="Probst A.J."/>
            <person name="Thomas B.C."/>
            <person name="Singh A."/>
            <person name="Wilkins M.J."/>
            <person name="Karaoz U."/>
            <person name="Brodie E.L."/>
            <person name="Williams K.H."/>
            <person name="Hubbard S.S."/>
            <person name="Banfield J.F."/>
        </authorList>
    </citation>
    <scope>NUCLEOTIDE SEQUENCE [LARGE SCALE GENOMIC DNA]</scope>
</reference>
<dbReference type="PANTHER" id="PTHR34293:SF1">
    <property type="entry name" value="HTH-TYPE TRANSCRIPTIONAL REGULATOR TRMBL2"/>
    <property type="match status" value="1"/>
</dbReference>
<evidence type="ECO:0000259" key="1">
    <source>
        <dbReference type="Pfam" id="PF01978"/>
    </source>
</evidence>
<protein>
    <recommendedName>
        <fullName evidence="1">Transcription regulator TrmB N-terminal domain-containing protein</fullName>
    </recommendedName>
</protein>
<dbReference type="SUPFAM" id="SSF46785">
    <property type="entry name" value="Winged helix' DNA-binding domain"/>
    <property type="match status" value="1"/>
</dbReference>
<evidence type="ECO:0000313" key="2">
    <source>
        <dbReference type="EMBL" id="OGZ94693.1"/>
    </source>
</evidence>
<dbReference type="InterPro" id="IPR036388">
    <property type="entry name" value="WH-like_DNA-bd_sf"/>
</dbReference>
<dbReference type="InterPro" id="IPR051797">
    <property type="entry name" value="TrmB-like"/>
</dbReference>
<dbReference type="AlphaFoldDB" id="A0A1G2K683"/>
<dbReference type="InterPro" id="IPR036390">
    <property type="entry name" value="WH_DNA-bd_sf"/>
</dbReference>
<sequence>MDASPKLFEEFGLTEKEGGVYLTLLKLERAKVSTLGKKSGFPRTSLYPILEKLLKRGFVRILRIGNHQEWEASEPKEIYKQAKETIKGLEEAVPLLEALKGSLAGHIRTADILFYKSIDGIKKAYDDILKLRRGERVYSIEGNFSQPSKLRRFRKSYMLEWLAKHKKTEVIYEAVESEKLFQLIETIDLELLKGQAGRLVVLTILPDHLMNFDAEIFCFRNTLVIVIVSQDTAIFIHNPEVVEAFRSLFVIAQTLGKKVDFNRAVFEELARRGLKKE</sequence>
<dbReference type="InterPro" id="IPR002831">
    <property type="entry name" value="Tscrpt_reg_TrmB_N"/>
</dbReference>
<dbReference type="EMBL" id="MHQC01000031">
    <property type="protein sequence ID" value="OGZ94693.1"/>
    <property type="molecule type" value="Genomic_DNA"/>
</dbReference>
<accession>A0A1G2K683</accession>
<dbReference type="Pfam" id="PF01978">
    <property type="entry name" value="TrmB"/>
    <property type="match status" value="1"/>
</dbReference>
<comment type="caution">
    <text evidence="2">The sequence shown here is derived from an EMBL/GenBank/DDBJ whole genome shotgun (WGS) entry which is preliminary data.</text>
</comment>